<dbReference type="InterPro" id="IPR038740">
    <property type="entry name" value="BioF2-like_GNAT_dom"/>
</dbReference>
<reference evidence="3" key="2">
    <citation type="submission" date="2020-09" db="EMBL/GenBank/DDBJ databases">
        <authorList>
            <person name="Sun Q."/>
            <person name="Zhou Y."/>
        </authorList>
    </citation>
    <scope>NUCLEOTIDE SEQUENCE</scope>
    <source>
        <strain evidence="3">CGMCC 1.12426</strain>
    </source>
</reference>
<proteinExistence type="predicted"/>
<evidence type="ECO:0000313" key="3">
    <source>
        <dbReference type="EMBL" id="GGB53107.1"/>
    </source>
</evidence>
<dbReference type="Proteomes" id="UP000605148">
    <property type="component" value="Unassembled WGS sequence"/>
</dbReference>
<accession>A0A916TLE0</accession>
<dbReference type="EMBL" id="BMFA01000007">
    <property type="protein sequence ID" value="GGB53107.1"/>
    <property type="molecule type" value="Genomic_DNA"/>
</dbReference>
<evidence type="ECO:0000259" key="2">
    <source>
        <dbReference type="Pfam" id="PF13480"/>
    </source>
</evidence>
<comment type="caution">
    <text evidence="3">The sequence shown here is derived from an EMBL/GenBank/DDBJ whole genome shotgun (WGS) entry which is preliminary data.</text>
</comment>
<feature type="region of interest" description="Disordered" evidence="1">
    <location>
        <begin position="1"/>
        <end position="28"/>
    </location>
</feature>
<keyword evidence="4" id="KW-1185">Reference proteome</keyword>
<dbReference type="Gene3D" id="3.40.630.30">
    <property type="match status" value="1"/>
</dbReference>
<dbReference type="SUPFAM" id="SSF55729">
    <property type="entry name" value="Acyl-CoA N-acyltransferases (Nat)"/>
    <property type="match status" value="1"/>
</dbReference>
<feature type="domain" description="BioF2-like acetyltransferase" evidence="2">
    <location>
        <begin position="197"/>
        <end position="342"/>
    </location>
</feature>
<reference evidence="3" key="1">
    <citation type="journal article" date="2014" name="Int. J. Syst. Evol. Microbiol.">
        <title>Complete genome sequence of Corynebacterium casei LMG S-19264T (=DSM 44701T), isolated from a smear-ripened cheese.</title>
        <authorList>
            <consortium name="US DOE Joint Genome Institute (JGI-PGF)"/>
            <person name="Walter F."/>
            <person name="Albersmeier A."/>
            <person name="Kalinowski J."/>
            <person name="Ruckert C."/>
        </authorList>
    </citation>
    <scope>NUCLEOTIDE SEQUENCE</scope>
    <source>
        <strain evidence="3">CGMCC 1.12426</strain>
    </source>
</reference>
<protein>
    <recommendedName>
        <fullName evidence="2">BioF2-like acetyltransferase domain-containing protein</fullName>
    </recommendedName>
</protein>
<gene>
    <name evidence="3" type="ORF">GCM10011316_26430</name>
</gene>
<evidence type="ECO:0000313" key="4">
    <source>
        <dbReference type="Proteomes" id="UP000605148"/>
    </source>
</evidence>
<sequence length="389" mass="43095">MASLKSHIMSPGAEESNGPEALSSGTGLHIVPHDKPSPDTMRHLWETLGTGAAWSPFQSPGFLNCFQLAMVPAVRGHLSVLEVRREGSSDPLLLVPVLRRRRGPFRIATFPDLGVADQCGPAIARAGEALSMSGEEFLEAILSRLPDTDLLEIRNMPGAIGGMQNPLAAHPLARPVISNLALDLQGKGDASAWRRKRVFKQIRSKWKMLRGSGVEFAECRTASEQRDLIDDILQLRQRRFQALGRFDTCQLPERQAFYRALTELAEPDNPTRGFALRCGDETVAGLLLLEHGDMVNPVLISIGAENWQRYSPGIVLMGQAIRHAEARGKRWFIFGTGLQDYKYRFGGTAFPMSDLVVPLTSAGELYLYLRRLKQIRKDLEATLPVFSRS</sequence>
<evidence type="ECO:0000256" key="1">
    <source>
        <dbReference type="SAM" id="MobiDB-lite"/>
    </source>
</evidence>
<dbReference type="InterPro" id="IPR016181">
    <property type="entry name" value="Acyl_CoA_acyltransferase"/>
</dbReference>
<name>A0A916TLE0_9HYPH</name>
<organism evidence="3 4">
    <name type="scientific">Roseibium aquae</name>
    <dbReference type="NCBI Taxonomy" id="1323746"/>
    <lineage>
        <taxon>Bacteria</taxon>
        <taxon>Pseudomonadati</taxon>
        <taxon>Pseudomonadota</taxon>
        <taxon>Alphaproteobacteria</taxon>
        <taxon>Hyphomicrobiales</taxon>
        <taxon>Stappiaceae</taxon>
        <taxon>Roseibium</taxon>
    </lineage>
</organism>
<dbReference type="Pfam" id="PF13480">
    <property type="entry name" value="Acetyltransf_6"/>
    <property type="match status" value="1"/>
</dbReference>
<dbReference type="AlphaFoldDB" id="A0A916TLE0"/>